<comment type="caution">
    <text evidence="1">The sequence shown here is derived from an EMBL/GenBank/DDBJ whole genome shotgun (WGS) entry which is preliminary data.</text>
</comment>
<dbReference type="RefSeq" id="WP_253567687.1">
    <property type="nucleotide sequence ID" value="NZ_JAMZEK010000003.1"/>
</dbReference>
<keyword evidence="2" id="KW-1185">Reference proteome</keyword>
<dbReference type="SUPFAM" id="SSF81301">
    <property type="entry name" value="Nucleotidyltransferase"/>
    <property type="match status" value="1"/>
</dbReference>
<dbReference type="InterPro" id="IPR007344">
    <property type="entry name" value="GrpB/CoaE"/>
</dbReference>
<dbReference type="InterPro" id="IPR043519">
    <property type="entry name" value="NT_sf"/>
</dbReference>
<sequence length="179" mass="19759">MTSSSASQETSAPVIVVPYDASWPSEFESEKQALSLALAPWLAGPIEHVGSTAVPGLAAKPVIDIMVAVENLDASRPAIPAAEALGYLYWPYKADVMHWFCKPSDAHRTHHLHLVPYGSELWRARLGFRDALRANARLAQEYAQLKLDMASRYRHDRDAYTQSKTGFVQQVLESIGSPV</sequence>
<evidence type="ECO:0000313" key="1">
    <source>
        <dbReference type="EMBL" id="MCP1375297.1"/>
    </source>
</evidence>
<dbReference type="EMBL" id="JAMZEK010000003">
    <property type="protein sequence ID" value="MCP1375297.1"/>
    <property type="molecule type" value="Genomic_DNA"/>
</dbReference>
<proteinExistence type="predicted"/>
<evidence type="ECO:0000313" key="2">
    <source>
        <dbReference type="Proteomes" id="UP001204615"/>
    </source>
</evidence>
<dbReference type="PANTHER" id="PTHR34822">
    <property type="entry name" value="GRPB DOMAIN PROTEIN (AFU_ORTHOLOGUE AFUA_1G01530)"/>
    <property type="match status" value="1"/>
</dbReference>
<reference evidence="1 2" key="1">
    <citation type="submission" date="2022-06" db="EMBL/GenBank/DDBJ databases">
        <title>Dyella sp. Sa strain:Sa Genome sequencing.</title>
        <authorList>
            <person name="Park S."/>
        </authorList>
    </citation>
    <scope>NUCLEOTIDE SEQUENCE [LARGE SCALE GENOMIC DNA]</scope>
    <source>
        <strain evidence="1 2">Sa</strain>
    </source>
</reference>
<dbReference type="Proteomes" id="UP001204615">
    <property type="component" value="Unassembled WGS sequence"/>
</dbReference>
<protein>
    <submittedName>
        <fullName evidence="1">GrpB family protein</fullName>
    </submittedName>
</protein>
<gene>
    <name evidence="1" type="ORF">NC595_14700</name>
</gene>
<accession>A0ABT1FD37</accession>
<dbReference type="Pfam" id="PF04229">
    <property type="entry name" value="GrpB"/>
    <property type="match status" value="1"/>
</dbReference>
<dbReference type="PANTHER" id="PTHR34822:SF1">
    <property type="entry name" value="GRPB FAMILY PROTEIN"/>
    <property type="match status" value="1"/>
</dbReference>
<name>A0ABT1FD37_9GAMM</name>
<dbReference type="Gene3D" id="3.30.460.10">
    <property type="entry name" value="Beta Polymerase, domain 2"/>
    <property type="match status" value="1"/>
</dbReference>
<organism evidence="1 2">
    <name type="scientific">Dyella lutea</name>
    <dbReference type="NCBI Taxonomy" id="2950441"/>
    <lineage>
        <taxon>Bacteria</taxon>
        <taxon>Pseudomonadati</taxon>
        <taxon>Pseudomonadota</taxon>
        <taxon>Gammaproteobacteria</taxon>
        <taxon>Lysobacterales</taxon>
        <taxon>Rhodanobacteraceae</taxon>
        <taxon>Dyella</taxon>
    </lineage>
</organism>